<organism evidence="1 2">
    <name type="scientific">Prochlorothrix hollandica PCC 9006 = CALU 1027</name>
    <dbReference type="NCBI Taxonomy" id="317619"/>
    <lineage>
        <taxon>Bacteria</taxon>
        <taxon>Bacillati</taxon>
        <taxon>Cyanobacteriota</taxon>
        <taxon>Cyanophyceae</taxon>
        <taxon>Prochlorotrichales</taxon>
        <taxon>Prochlorotrichaceae</taxon>
        <taxon>Prochlorothrix</taxon>
    </lineage>
</organism>
<comment type="caution">
    <text evidence="1">The sequence shown here is derived from an EMBL/GenBank/DDBJ whole genome shotgun (WGS) entry which is preliminary data.</text>
</comment>
<sequence>MAPMPMILLIRDDWRAIGVDGGGDEVEGNFEAIGDRGGLASVRLGGAIEQFYEAAIVEPPS</sequence>
<dbReference type="Proteomes" id="UP000034681">
    <property type="component" value="Unassembled WGS sequence"/>
</dbReference>
<dbReference type="AlphaFoldDB" id="A0A0M2Q1V1"/>
<name>A0A0M2Q1V1_PROHO</name>
<evidence type="ECO:0000313" key="1">
    <source>
        <dbReference type="EMBL" id="KKJ01278.1"/>
    </source>
</evidence>
<gene>
    <name evidence="1" type="ORF">PROH_02625</name>
</gene>
<accession>A0A0M2Q1V1</accession>
<protein>
    <submittedName>
        <fullName evidence="1">Uncharacterized protein</fullName>
    </submittedName>
</protein>
<reference evidence="1" key="1">
    <citation type="submission" date="2012-04" db="EMBL/GenBank/DDBJ databases">
        <authorList>
            <person name="Borisov I.G."/>
            <person name="Ivanikova N.V."/>
            <person name="Pinevich A.V."/>
        </authorList>
    </citation>
    <scope>NUCLEOTIDE SEQUENCE</scope>
    <source>
        <strain evidence="1">CALU 1027</strain>
    </source>
</reference>
<dbReference type="EMBL" id="AJTX02000002">
    <property type="protein sequence ID" value="KKJ01278.1"/>
    <property type="molecule type" value="Genomic_DNA"/>
</dbReference>
<keyword evidence="2" id="KW-1185">Reference proteome</keyword>
<proteinExistence type="predicted"/>
<evidence type="ECO:0000313" key="2">
    <source>
        <dbReference type="Proteomes" id="UP000034681"/>
    </source>
</evidence>